<reference evidence="1 2" key="1">
    <citation type="submission" date="2017-05" db="EMBL/GenBank/DDBJ databases">
        <title>The Genome Sequence of Enterococcus faecium 2D5_DIV0622.</title>
        <authorList>
            <consortium name="The Broad Institute Genomics Platform"/>
            <consortium name="The Broad Institute Genomic Center for Infectious Diseases"/>
            <person name="Earl A."/>
            <person name="Manson A."/>
            <person name="Schwartman J."/>
            <person name="Gilmore M."/>
            <person name="Abouelleil A."/>
            <person name="Cao P."/>
            <person name="Chapman S."/>
            <person name="Cusick C."/>
            <person name="Shea T."/>
            <person name="Young S."/>
            <person name="Neafsey D."/>
            <person name="Nusbaum C."/>
            <person name="Birren B."/>
        </authorList>
    </citation>
    <scope>NUCLEOTIDE SEQUENCE [LARGE SCALE GENOMIC DNA]</scope>
    <source>
        <strain evidence="1 2">2D5_DIV0622</strain>
    </source>
</reference>
<comment type="caution">
    <text evidence="1">The sequence shown here is derived from an EMBL/GenBank/DDBJ whole genome shotgun (WGS) entry which is preliminary data.</text>
</comment>
<accession>A0A200I1P0</accession>
<proteinExistence type="predicted"/>
<evidence type="ECO:0000313" key="1">
    <source>
        <dbReference type="EMBL" id="OUZ18954.1"/>
    </source>
</evidence>
<gene>
    <name evidence="1" type="ORF">A5869_000602</name>
</gene>
<dbReference type="AlphaFoldDB" id="A0A200I1P0"/>
<protein>
    <submittedName>
        <fullName evidence="1">Uncharacterized protein</fullName>
    </submittedName>
</protein>
<evidence type="ECO:0000313" key="2">
    <source>
        <dbReference type="Proteomes" id="UP000196503"/>
    </source>
</evidence>
<dbReference type="RefSeq" id="WP_087662900.1">
    <property type="nucleotide sequence ID" value="NZ_NIBL01000001.1"/>
</dbReference>
<dbReference type="EMBL" id="NIBL01000001">
    <property type="protein sequence ID" value="OUZ18954.1"/>
    <property type="molecule type" value="Genomic_DNA"/>
</dbReference>
<dbReference type="Proteomes" id="UP000196503">
    <property type="component" value="Unassembled WGS sequence"/>
</dbReference>
<name>A0A200I1P0_9ENTE</name>
<sequence length="76" mass="9206">MDKILIEQYQKQMTKNLDKLALLADFDESTKFIEIKDGKEIYLDKYEEVRKIVKEIIEELEEIELFFFKELLSEVN</sequence>
<organism evidence="1 2">
    <name type="scientific">Enterococcus cecorum</name>
    <dbReference type="NCBI Taxonomy" id="44008"/>
    <lineage>
        <taxon>Bacteria</taxon>
        <taxon>Bacillati</taxon>
        <taxon>Bacillota</taxon>
        <taxon>Bacilli</taxon>
        <taxon>Lactobacillales</taxon>
        <taxon>Enterococcaceae</taxon>
        <taxon>Enterococcus</taxon>
    </lineage>
</organism>